<dbReference type="Proteomes" id="UP001497497">
    <property type="component" value="Unassembled WGS sequence"/>
</dbReference>
<dbReference type="InterPro" id="IPR005828">
    <property type="entry name" value="MFS_sugar_transport-like"/>
</dbReference>
<evidence type="ECO:0000313" key="8">
    <source>
        <dbReference type="Proteomes" id="UP001497497"/>
    </source>
</evidence>
<evidence type="ECO:0000256" key="1">
    <source>
        <dbReference type="ARBA" id="ARBA00004141"/>
    </source>
</evidence>
<comment type="caution">
    <text evidence="7">The sequence shown here is derived from an EMBL/GenBank/DDBJ whole genome shotgun (WGS) entry which is preliminary data.</text>
</comment>
<dbReference type="PROSITE" id="PS50850">
    <property type="entry name" value="MFS"/>
    <property type="match status" value="1"/>
</dbReference>
<feature type="transmembrane region" description="Helical" evidence="5">
    <location>
        <begin position="45"/>
        <end position="67"/>
    </location>
</feature>
<feature type="transmembrane region" description="Helical" evidence="5">
    <location>
        <begin position="265"/>
        <end position="288"/>
    </location>
</feature>
<keyword evidence="4 5" id="KW-0472">Membrane</keyword>
<evidence type="ECO:0000256" key="5">
    <source>
        <dbReference type="SAM" id="Phobius"/>
    </source>
</evidence>
<keyword evidence="2 5" id="KW-0812">Transmembrane</keyword>
<keyword evidence="3 5" id="KW-1133">Transmembrane helix</keyword>
<dbReference type="GO" id="GO:0022857">
    <property type="term" value="F:transmembrane transporter activity"/>
    <property type="evidence" value="ECO:0007669"/>
    <property type="project" value="InterPro"/>
</dbReference>
<dbReference type="PANTHER" id="PTHR24064">
    <property type="entry name" value="SOLUTE CARRIER FAMILY 22 MEMBER"/>
    <property type="match status" value="1"/>
</dbReference>
<feature type="transmembrane region" description="Helical" evidence="5">
    <location>
        <begin position="174"/>
        <end position="195"/>
    </location>
</feature>
<evidence type="ECO:0000313" key="7">
    <source>
        <dbReference type="EMBL" id="CAL1544737.1"/>
    </source>
</evidence>
<protein>
    <recommendedName>
        <fullName evidence="6">Major facilitator superfamily (MFS) profile domain-containing protein</fullName>
    </recommendedName>
</protein>
<evidence type="ECO:0000256" key="4">
    <source>
        <dbReference type="ARBA" id="ARBA00023136"/>
    </source>
</evidence>
<dbReference type="InterPro" id="IPR005829">
    <property type="entry name" value="Sugar_transporter_CS"/>
</dbReference>
<organism evidence="7 8">
    <name type="scientific">Lymnaea stagnalis</name>
    <name type="common">Great pond snail</name>
    <name type="synonym">Helix stagnalis</name>
    <dbReference type="NCBI Taxonomy" id="6523"/>
    <lineage>
        <taxon>Eukaryota</taxon>
        <taxon>Metazoa</taxon>
        <taxon>Spiralia</taxon>
        <taxon>Lophotrochozoa</taxon>
        <taxon>Mollusca</taxon>
        <taxon>Gastropoda</taxon>
        <taxon>Heterobranchia</taxon>
        <taxon>Euthyneura</taxon>
        <taxon>Panpulmonata</taxon>
        <taxon>Hygrophila</taxon>
        <taxon>Lymnaeoidea</taxon>
        <taxon>Lymnaeidae</taxon>
        <taxon>Lymnaea</taxon>
    </lineage>
</organism>
<comment type="subcellular location">
    <subcellularLocation>
        <location evidence="1">Membrane</location>
        <topology evidence="1">Multi-pass membrane protein</topology>
    </subcellularLocation>
</comment>
<feature type="transmembrane region" description="Helical" evidence="5">
    <location>
        <begin position="73"/>
        <end position="92"/>
    </location>
</feature>
<reference evidence="7 8" key="1">
    <citation type="submission" date="2024-04" db="EMBL/GenBank/DDBJ databases">
        <authorList>
            <consortium name="Genoscope - CEA"/>
            <person name="William W."/>
        </authorList>
    </citation>
    <scope>NUCLEOTIDE SEQUENCE [LARGE SCALE GENOMIC DNA]</scope>
</reference>
<name>A0AAV2ICU4_LYMST</name>
<feature type="transmembrane region" description="Helical" evidence="5">
    <location>
        <begin position="207"/>
        <end position="227"/>
    </location>
</feature>
<feature type="transmembrane region" description="Helical" evidence="5">
    <location>
        <begin position="333"/>
        <end position="353"/>
    </location>
</feature>
<sequence>IGQALTNSFIAFTILNFLVGAATPGIFPSAFVIGIEIVGPSKRTYTGMIIQLFFSTGVVSLAGLGYLIRDWQYLLIAITAPLAIFYLFWCFIPESPRWQMQRGHFSKARQTVVHAAKVNKKEIPAWVLDELMPSKKMKEEKTLMNGEDKSDQEAKKDGLNQKGSLIDLFKSRVLFIRTAIIFFNWLIISMTFYGLNFNTGNLVAGSIFLNFFLAGLVEFPAHLLTLFTVDRLGRKKVHFGMMMTSGVACLSCVISIIYAAQDLQWLTVTLAMLGKFGAAGAFGTIYMYSSEIFPTVIRNSALGASSSWARVGAMLAPYVAAQGAKTDTSLGRGFPLLVCGCLILSAGVLSSFLPETLNRKLPETLDDAKHFTR</sequence>
<feature type="domain" description="Major facilitator superfamily (MFS) profile" evidence="6">
    <location>
        <begin position="1"/>
        <end position="358"/>
    </location>
</feature>
<evidence type="ECO:0000259" key="6">
    <source>
        <dbReference type="PROSITE" id="PS50850"/>
    </source>
</evidence>
<feature type="non-terminal residue" evidence="7">
    <location>
        <position position="1"/>
    </location>
</feature>
<gene>
    <name evidence="7" type="ORF">GSLYS_00018220001</name>
</gene>
<dbReference type="Gene3D" id="1.20.1250.20">
    <property type="entry name" value="MFS general substrate transporter like domains"/>
    <property type="match status" value="1"/>
</dbReference>
<dbReference type="AlphaFoldDB" id="A0AAV2ICU4"/>
<feature type="transmembrane region" description="Helical" evidence="5">
    <location>
        <begin position="239"/>
        <end position="259"/>
    </location>
</feature>
<dbReference type="PROSITE" id="PS00216">
    <property type="entry name" value="SUGAR_TRANSPORT_1"/>
    <property type="match status" value="1"/>
</dbReference>
<dbReference type="GO" id="GO:0016020">
    <property type="term" value="C:membrane"/>
    <property type="evidence" value="ECO:0007669"/>
    <property type="project" value="UniProtKB-SubCell"/>
</dbReference>
<evidence type="ECO:0000256" key="3">
    <source>
        <dbReference type="ARBA" id="ARBA00022989"/>
    </source>
</evidence>
<dbReference type="SUPFAM" id="SSF103473">
    <property type="entry name" value="MFS general substrate transporter"/>
    <property type="match status" value="1"/>
</dbReference>
<dbReference type="InterPro" id="IPR020846">
    <property type="entry name" value="MFS_dom"/>
</dbReference>
<evidence type="ECO:0000256" key="2">
    <source>
        <dbReference type="ARBA" id="ARBA00022692"/>
    </source>
</evidence>
<feature type="transmembrane region" description="Helical" evidence="5">
    <location>
        <begin position="12"/>
        <end position="33"/>
    </location>
</feature>
<dbReference type="InterPro" id="IPR036259">
    <property type="entry name" value="MFS_trans_sf"/>
</dbReference>
<dbReference type="EMBL" id="CAXITT010000640">
    <property type="protein sequence ID" value="CAL1544737.1"/>
    <property type="molecule type" value="Genomic_DNA"/>
</dbReference>
<proteinExistence type="predicted"/>
<dbReference type="Pfam" id="PF00083">
    <property type="entry name" value="Sugar_tr"/>
    <property type="match status" value="1"/>
</dbReference>
<accession>A0AAV2ICU4</accession>
<keyword evidence="8" id="KW-1185">Reference proteome</keyword>